<dbReference type="HAMAP" id="MF_01081">
    <property type="entry name" value="TruB_arch"/>
    <property type="match status" value="1"/>
</dbReference>
<dbReference type="SUPFAM" id="SSF55120">
    <property type="entry name" value="Pseudouridine synthase"/>
    <property type="match status" value="1"/>
</dbReference>
<feature type="region of interest" description="Disordered" evidence="6">
    <location>
        <begin position="1"/>
        <end position="22"/>
    </location>
</feature>
<dbReference type="InterPro" id="IPR032819">
    <property type="entry name" value="TruB_C"/>
</dbReference>
<dbReference type="Pfam" id="PF08068">
    <property type="entry name" value="DKCLD"/>
    <property type="match status" value="1"/>
</dbReference>
<dbReference type="SMART" id="SM00359">
    <property type="entry name" value="PUA"/>
    <property type="match status" value="1"/>
</dbReference>
<dbReference type="Proteomes" id="UP000075398">
    <property type="component" value="Unassembled WGS sequence"/>
</dbReference>
<dbReference type="EC" id="5.4.99.25" evidence="5"/>
<evidence type="ECO:0000256" key="6">
    <source>
        <dbReference type="SAM" id="MobiDB-lite"/>
    </source>
</evidence>
<dbReference type="STRING" id="1705564.APG08_00784"/>
<dbReference type="FunFam" id="3.30.2350.10:FF:000001">
    <property type="entry name" value="H/ACA ribonucleoprotein complex subunit CBF5"/>
    <property type="match status" value="1"/>
</dbReference>
<evidence type="ECO:0000256" key="1">
    <source>
        <dbReference type="ARBA" id="ARBA00022694"/>
    </source>
</evidence>
<dbReference type="InterPro" id="IPR002501">
    <property type="entry name" value="PsdUridine_synth_N"/>
</dbReference>
<comment type="catalytic activity">
    <reaction evidence="5">
        <text>uridine(55) in tRNA = pseudouridine(55) in tRNA</text>
        <dbReference type="Rhea" id="RHEA:42532"/>
        <dbReference type="Rhea" id="RHEA-COMP:10101"/>
        <dbReference type="Rhea" id="RHEA-COMP:10102"/>
        <dbReference type="ChEBI" id="CHEBI:65314"/>
        <dbReference type="ChEBI" id="CHEBI:65315"/>
        <dbReference type="EC" id="5.4.99.25"/>
    </reaction>
</comment>
<dbReference type="EMBL" id="LNGC01000008">
    <property type="protein sequence ID" value="KYC53260.1"/>
    <property type="molecule type" value="Genomic_DNA"/>
</dbReference>
<dbReference type="SMART" id="SM01136">
    <property type="entry name" value="DKCLD"/>
    <property type="match status" value="1"/>
</dbReference>
<dbReference type="PANTHER" id="PTHR23127">
    <property type="entry name" value="CENTROMERE/MICROTUBULE BINDING PROTEIN CBF5"/>
    <property type="match status" value="1"/>
</dbReference>
<dbReference type="PROSITE" id="PS50890">
    <property type="entry name" value="PUA"/>
    <property type="match status" value="1"/>
</dbReference>
<feature type="domain" description="Dyskerin-like" evidence="8">
    <location>
        <begin position="4"/>
        <end position="52"/>
    </location>
</feature>
<dbReference type="Pfam" id="PF16198">
    <property type="entry name" value="TruB_C_2"/>
    <property type="match status" value="1"/>
</dbReference>
<protein>
    <recommendedName>
        <fullName evidence="5">Probable tRNA pseudouridine synthase B</fullName>
        <ecNumber evidence="5">5.4.99.25</ecNumber>
    </recommendedName>
    <alternativeName>
        <fullName evidence="5">tRNA pseudouridine(55) synthase</fullName>
        <shortName evidence="5">Psi55 synthase</shortName>
    </alternativeName>
    <alternativeName>
        <fullName evidence="5">tRNA pseudouridylate synthase</fullName>
    </alternativeName>
    <alternativeName>
        <fullName evidence="5">tRNA-uridine isomerase</fullName>
    </alternativeName>
</protein>
<comment type="caution">
    <text evidence="9">The sequence shown here is derived from an EMBL/GenBank/DDBJ whole genome shotgun (WGS) entry which is preliminary data.</text>
</comment>
<proteinExistence type="inferred from homology"/>
<evidence type="ECO:0000256" key="4">
    <source>
        <dbReference type="ARBA" id="ARBA00060775"/>
    </source>
</evidence>
<dbReference type="AlphaFoldDB" id="A0A150J7Q9"/>
<dbReference type="InterPro" id="IPR015947">
    <property type="entry name" value="PUA-like_sf"/>
</dbReference>
<dbReference type="InterPro" id="IPR002478">
    <property type="entry name" value="PUA"/>
</dbReference>
<dbReference type="InterPro" id="IPR026326">
    <property type="entry name" value="TruB_arch"/>
</dbReference>
<name>A0A150J7Q9_9EURY</name>
<dbReference type="SUPFAM" id="SSF88697">
    <property type="entry name" value="PUA domain-like"/>
    <property type="match status" value="1"/>
</dbReference>
<reference evidence="9 10" key="1">
    <citation type="journal article" date="2016" name="ISME J.">
        <title>Chasing the elusive Euryarchaeota class WSA2: genomes reveal a uniquely fastidious methyl-reducing methanogen.</title>
        <authorList>
            <person name="Nobu M.K."/>
            <person name="Narihiro T."/>
            <person name="Kuroda K."/>
            <person name="Mei R."/>
            <person name="Liu W.T."/>
        </authorList>
    </citation>
    <scope>NUCLEOTIDE SEQUENCE [LARGE SCALE GENOMIC DNA]</scope>
    <source>
        <strain evidence="9">U1lsi0528_Bin055</strain>
    </source>
</reference>
<dbReference type="Gene3D" id="2.30.130.10">
    <property type="entry name" value="PUA domain"/>
    <property type="match status" value="1"/>
</dbReference>
<evidence type="ECO:0000256" key="2">
    <source>
        <dbReference type="ARBA" id="ARBA00023235"/>
    </source>
</evidence>
<feature type="domain" description="PUA" evidence="7">
    <location>
        <begin position="239"/>
        <end position="313"/>
    </location>
</feature>
<dbReference type="InterPro" id="IPR020103">
    <property type="entry name" value="PsdUridine_synth_cat_dom_sf"/>
</dbReference>
<keyword evidence="2 5" id="KW-0413">Isomerase</keyword>
<dbReference type="GO" id="GO:0031118">
    <property type="term" value="P:rRNA pseudouridine synthesis"/>
    <property type="evidence" value="ECO:0007669"/>
    <property type="project" value="TreeGrafter"/>
</dbReference>
<keyword evidence="1 5" id="KW-0819">tRNA processing</keyword>
<dbReference type="GO" id="GO:0031119">
    <property type="term" value="P:tRNA pseudouridine synthesis"/>
    <property type="evidence" value="ECO:0007669"/>
    <property type="project" value="UniProtKB-UniRule"/>
</dbReference>
<comment type="similarity">
    <text evidence="4 5">Belongs to the pseudouridine synthase TruB family. Type 2 subfamily.</text>
</comment>
<dbReference type="GO" id="GO:0000495">
    <property type="term" value="P:box H/ACA sno(s)RNA 3'-end processing"/>
    <property type="evidence" value="ECO:0007669"/>
    <property type="project" value="TreeGrafter"/>
</dbReference>
<evidence type="ECO:0000256" key="5">
    <source>
        <dbReference type="HAMAP-Rule" id="MF_01081"/>
    </source>
</evidence>
<comment type="function">
    <text evidence="3 5">Could be responsible for synthesis of pseudouridine from uracil-55 in the psi GC loop of transfer RNAs.</text>
</comment>
<dbReference type="GO" id="GO:0160148">
    <property type="term" value="F:tRNA pseudouridine(55) synthase activity"/>
    <property type="evidence" value="ECO:0007669"/>
    <property type="project" value="UniProtKB-EC"/>
</dbReference>
<dbReference type="Gene3D" id="3.30.2350.10">
    <property type="entry name" value="Pseudouridine synthase"/>
    <property type="match status" value="1"/>
</dbReference>
<dbReference type="CDD" id="cd21148">
    <property type="entry name" value="PUA_Cbf5"/>
    <property type="match status" value="1"/>
</dbReference>
<evidence type="ECO:0000259" key="8">
    <source>
        <dbReference type="SMART" id="SM01136"/>
    </source>
</evidence>
<evidence type="ECO:0000256" key="3">
    <source>
        <dbReference type="ARBA" id="ARBA00060072"/>
    </source>
</evidence>
<dbReference type="GO" id="GO:1990481">
    <property type="term" value="P:mRNA pseudouridine synthesis"/>
    <property type="evidence" value="ECO:0007669"/>
    <property type="project" value="TreeGrafter"/>
</dbReference>
<dbReference type="Pfam" id="PF01472">
    <property type="entry name" value="PUA"/>
    <property type="match status" value="1"/>
</dbReference>
<dbReference type="GO" id="GO:0003723">
    <property type="term" value="F:RNA binding"/>
    <property type="evidence" value="ECO:0007669"/>
    <property type="project" value="InterPro"/>
</dbReference>
<accession>A0A150J7Q9</accession>
<dbReference type="NCBIfam" id="TIGR00425">
    <property type="entry name" value="CBF5"/>
    <property type="match status" value="1"/>
</dbReference>
<sequence>MKVSDGDILYKSKDKTSSRYGKKPEERNLNELLQKGIVNIDKPRGPTSHEVTSWVKKILGISKAGHSGTLDPNVSGVLPVTLGKATKLVKLLMTSHKEYVCTLHLQKDVPKNDLMRVLKEYEGLLYQKPPVKSAVKRRVRTRKVHYLTPIEIENKDVLMRIGCDAGTYIRKLCYDMGLSLGCGASMEELRRTKTGVFGEESTLLLQDLIDAKVFSIEENNEDILKKCIVPYEIVLEPLKKIWIKDTAVEALCQGSMLTAPGVSKLQSGISKGDTVAILTLKNEAVSISEAQMTSEEIMKKDKDIVAKPVTVLMETGVYPRTWN</sequence>
<dbReference type="NCBIfam" id="NF003280">
    <property type="entry name" value="PRK04270.1"/>
    <property type="match status" value="1"/>
</dbReference>
<evidence type="ECO:0000313" key="9">
    <source>
        <dbReference type="EMBL" id="KYC53260.1"/>
    </source>
</evidence>
<dbReference type="GO" id="GO:0031120">
    <property type="term" value="P:snRNA pseudouridine synthesis"/>
    <property type="evidence" value="ECO:0007669"/>
    <property type="project" value="TreeGrafter"/>
</dbReference>
<dbReference type="PATRIC" id="fig|1705409.3.peg.383"/>
<gene>
    <name evidence="5 9" type="primary">truB</name>
    <name evidence="9" type="ORF">AMQ22_00373</name>
</gene>
<evidence type="ECO:0000259" key="7">
    <source>
        <dbReference type="SMART" id="SM00359"/>
    </source>
</evidence>
<dbReference type="Pfam" id="PF01509">
    <property type="entry name" value="TruB_N"/>
    <property type="match status" value="1"/>
</dbReference>
<dbReference type="InterPro" id="IPR036974">
    <property type="entry name" value="PUA_sf"/>
</dbReference>
<dbReference type="InterPro" id="IPR004802">
    <property type="entry name" value="tRNA_PsdUridine_synth_B_fam"/>
</dbReference>
<organism evidence="9 10">
    <name type="scientific">Candidatus Methanofastidiosum methylothiophilum</name>
    <dbReference type="NCBI Taxonomy" id="1705564"/>
    <lineage>
        <taxon>Archaea</taxon>
        <taxon>Methanobacteriati</taxon>
        <taxon>Methanobacteriota</taxon>
        <taxon>Stenosarchaea group</taxon>
        <taxon>Candidatus Methanofastidiosia</taxon>
        <taxon>Candidatus Methanofastidiosales</taxon>
        <taxon>Candidatus Methanofastidiosaceae</taxon>
        <taxon>Candidatus Methanofastidiosum</taxon>
    </lineage>
</organism>
<evidence type="ECO:0000313" key="10">
    <source>
        <dbReference type="Proteomes" id="UP000075398"/>
    </source>
</evidence>
<dbReference type="InterPro" id="IPR012960">
    <property type="entry name" value="Dyskerin-like"/>
</dbReference>
<feature type="active site" description="Nucleophile" evidence="5">
    <location>
        <position position="71"/>
    </location>
</feature>
<dbReference type="PANTHER" id="PTHR23127:SF0">
    <property type="entry name" value="H_ACA RIBONUCLEOPROTEIN COMPLEX SUBUNIT DKC1"/>
    <property type="match status" value="1"/>
</dbReference>